<gene>
    <name evidence="2" type="ORF">K466DRAFT_562519</name>
</gene>
<accession>A0A5C3PR73</accession>
<organism evidence="2 3">
    <name type="scientific">Polyporus arcularius HHB13444</name>
    <dbReference type="NCBI Taxonomy" id="1314778"/>
    <lineage>
        <taxon>Eukaryota</taxon>
        <taxon>Fungi</taxon>
        <taxon>Dikarya</taxon>
        <taxon>Basidiomycota</taxon>
        <taxon>Agaricomycotina</taxon>
        <taxon>Agaricomycetes</taxon>
        <taxon>Polyporales</taxon>
        <taxon>Polyporaceae</taxon>
        <taxon>Polyporus</taxon>
    </lineage>
</organism>
<protein>
    <submittedName>
        <fullName evidence="2">Uncharacterized protein</fullName>
    </submittedName>
</protein>
<reference evidence="2 3" key="1">
    <citation type="journal article" date="2019" name="Nat. Ecol. Evol.">
        <title>Megaphylogeny resolves global patterns of mushroom evolution.</title>
        <authorList>
            <person name="Varga T."/>
            <person name="Krizsan K."/>
            <person name="Foldi C."/>
            <person name="Dima B."/>
            <person name="Sanchez-Garcia M."/>
            <person name="Sanchez-Ramirez S."/>
            <person name="Szollosi G.J."/>
            <person name="Szarkandi J.G."/>
            <person name="Papp V."/>
            <person name="Albert L."/>
            <person name="Andreopoulos W."/>
            <person name="Angelini C."/>
            <person name="Antonin V."/>
            <person name="Barry K.W."/>
            <person name="Bougher N.L."/>
            <person name="Buchanan P."/>
            <person name="Buyck B."/>
            <person name="Bense V."/>
            <person name="Catcheside P."/>
            <person name="Chovatia M."/>
            <person name="Cooper J."/>
            <person name="Damon W."/>
            <person name="Desjardin D."/>
            <person name="Finy P."/>
            <person name="Geml J."/>
            <person name="Haridas S."/>
            <person name="Hughes K."/>
            <person name="Justo A."/>
            <person name="Karasinski D."/>
            <person name="Kautmanova I."/>
            <person name="Kiss B."/>
            <person name="Kocsube S."/>
            <person name="Kotiranta H."/>
            <person name="LaButti K.M."/>
            <person name="Lechner B.E."/>
            <person name="Liimatainen K."/>
            <person name="Lipzen A."/>
            <person name="Lukacs Z."/>
            <person name="Mihaltcheva S."/>
            <person name="Morgado L.N."/>
            <person name="Niskanen T."/>
            <person name="Noordeloos M.E."/>
            <person name="Ohm R.A."/>
            <person name="Ortiz-Santana B."/>
            <person name="Ovrebo C."/>
            <person name="Racz N."/>
            <person name="Riley R."/>
            <person name="Savchenko A."/>
            <person name="Shiryaev A."/>
            <person name="Soop K."/>
            <person name="Spirin V."/>
            <person name="Szebenyi C."/>
            <person name="Tomsovsky M."/>
            <person name="Tulloss R.E."/>
            <person name="Uehling J."/>
            <person name="Grigoriev I.V."/>
            <person name="Vagvolgyi C."/>
            <person name="Papp T."/>
            <person name="Martin F.M."/>
            <person name="Miettinen O."/>
            <person name="Hibbett D.S."/>
            <person name="Nagy L.G."/>
        </authorList>
    </citation>
    <scope>NUCLEOTIDE SEQUENCE [LARGE SCALE GENOMIC DNA]</scope>
    <source>
        <strain evidence="2 3">HHB13444</strain>
    </source>
</reference>
<sequence>MPALELPVHGTPDALKQGNAPLPPVDDIPATSLTQAQAGMPEEEMDDEDVDMRAILEAFPLPPGYSTADANGLPTILPLPLEDDTPCPSAPVLEPTGLCYGFVEEVDELWLPPPARSMSPDFPASTYGSCRDENATAAALVRPTAATWNAGTSSAGMLEEDTGPKINTTPVHAEAEAKPDEGRRVVWAQFRTPSIFDLSQSVFFVTVTRQT</sequence>
<dbReference type="Proteomes" id="UP000308197">
    <property type="component" value="Unassembled WGS sequence"/>
</dbReference>
<name>A0A5C3PR73_9APHY</name>
<proteinExistence type="predicted"/>
<evidence type="ECO:0000313" key="3">
    <source>
        <dbReference type="Proteomes" id="UP000308197"/>
    </source>
</evidence>
<feature type="region of interest" description="Disordered" evidence="1">
    <location>
        <begin position="1"/>
        <end position="29"/>
    </location>
</feature>
<evidence type="ECO:0000313" key="2">
    <source>
        <dbReference type="EMBL" id="TFK92136.1"/>
    </source>
</evidence>
<feature type="region of interest" description="Disordered" evidence="1">
    <location>
        <begin position="154"/>
        <end position="180"/>
    </location>
</feature>
<evidence type="ECO:0000256" key="1">
    <source>
        <dbReference type="SAM" id="MobiDB-lite"/>
    </source>
</evidence>
<keyword evidence="3" id="KW-1185">Reference proteome</keyword>
<dbReference type="InParanoid" id="A0A5C3PR73"/>
<dbReference type="EMBL" id="ML211005">
    <property type="protein sequence ID" value="TFK92136.1"/>
    <property type="molecule type" value="Genomic_DNA"/>
</dbReference>
<dbReference type="AlphaFoldDB" id="A0A5C3PR73"/>